<dbReference type="Proteomes" id="UP001595921">
    <property type="component" value="Unassembled WGS sequence"/>
</dbReference>
<dbReference type="GO" id="GO:0005886">
    <property type="term" value="C:plasma membrane"/>
    <property type="evidence" value="ECO:0007669"/>
    <property type="project" value="UniProtKB-SubCell"/>
</dbReference>
<feature type="domain" description="Na+/H+ antiporter MnhB subunit-related protein" evidence="7">
    <location>
        <begin position="5"/>
        <end position="146"/>
    </location>
</feature>
<protein>
    <submittedName>
        <fullName evidence="8">MnhB domain-containing protein</fullName>
    </submittedName>
</protein>
<evidence type="ECO:0000256" key="6">
    <source>
        <dbReference type="SAM" id="Phobius"/>
    </source>
</evidence>
<evidence type="ECO:0000256" key="5">
    <source>
        <dbReference type="ARBA" id="ARBA00023136"/>
    </source>
</evidence>
<evidence type="ECO:0000256" key="3">
    <source>
        <dbReference type="ARBA" id="ARBA00022692"/>
    </source>
</evidence>
<evidence type="ECO:0000259" key="7">
    <source>
        <dbReference type="Pfam" id="PF04039"/>
    </source>
</evidence>
<comment type="subcellular location">
    <subcellularLocation>
        <location evidence="1">Cell membrane</location>
        <topology evidence="1">Multi-pass membrane protein</topology>
    </subcellularLocation>
</comment>
<evidence type="ECO:0000256" key="2">
    <source>
        <dbReference type="ARBA" id="ARBA00022475"/>
    </source>
</evidence>
<feature type="transmembrane region" description="Helical" evidence="6">
    <location>
        <begin position="79"/>
        <end position="108"/>
    </location>
</feature>
<evidence type="ECO:0000256" key="1">
    <source>
        <dbReference type="ARBA" id="ARBA00004651"/>
    </source>
</evidence>
<accession>A0ABD5PFH8</accession>
<dbReference type="InterPro" id="IPR007182">
    <property type="entry name" value="MnhB"/>
</dbReference>
<keyword evidence="4 6" id="KW-1133">Transmembrane helix</keyword>
<dbReference type="PANTHER" id="PTHR33932:SF4">
    <property type="entry name" value="NA(+)_H(+) ANTIPORTER SUBUNIT B"/>
    <property type="match status" value="1"/>
</dbReference>
<reference evidence="8 9" key="1">
    <citation type="journal article" date="2019" name="Int. J. Syst. Evol. Microbiol.">
        <title>The Global Catalogue of Microorganisms (GCM) 10K type strain sequencing project: providing services to taxonomists for standard genome sequencing and annotation.</title>
        <authorList>
            <consortium name="The Broad Institute Genomics Platform"/>
            <consortium name="The Broad Institute Genome Sequencing Center for Infectious Disease"/>
            <person name="Wu L."/>
            <person name="Ma J."/>
        </authorList>
    </citation>
    <scope>NUCLEOTIDE SEQUENCE [LARGE SCALE GENOMIC DNA]</scope>
    <source>
        <strain evidence="8 9">CGMCC 1.12553</strain>
    </source>
</reference>
<dbReference type="EMBL" id="JBHSDS010000008">
    <property type="protein sequence ID" value="MFC4359513.1"/>
    <property type="molecule type" value="Genomic_DNA"/>
</dbReference>
<keyword evidence="5 6" id="KW-0472">Membrane</keyword>
<name>A0ABD5PFH8_9EURY</name>
<dbReference type="AlphaFoldDB" id="A0ABD5PFH8"/>
<keyword evidence="3 6" id="KW-0812">Transmembrane</keyword>
<evidence type="ECO:0000256" key="4">
    <source>
        <dbReference type="ARBA" id="ARBA00022989"/>
    </source>
</evidence>
<comment type="caution">
    <text evidence="8">The sequence shown here is derived from an EMBL/GenBank/DDBJ whole genome shotgun (WGS) entry which is preliminary data.</text>
</comment>
<evidence type="ECO:0000313" key="9">
    <source>
        <dbReference type="Proteomes" id="UP001595921"/>
    </source>
</evidence>
<gene>
    <name evidence="8" type="ORF">ACFO0N_16340</name>
</gene>
<keyword evidence="2" id="KW-1003">Cell membrane</keyword>
<dbReference type="Pfam" id="PF04039">
    <property type="entry name" value="MnhB"/>
    <property type="match status" value="1"/>
</dbReference>
<organism evidence="8 9">
    <name type="scientific">Halobium salinum</name>
    <dbReference type="NCBI Taxonomy" id="1364940"/>
    <lineage>
        <taxon>Archaea</taxon>
        <taxon>Methanobacteriati</taxon>
        <taxon>Methanobacteriota</taxon>
        <taxon>Stenosarchaea group</taxon>
        <taxon>Halobacteria</taxon>
        <taxon>Halobacteriales</taxon>
        <taxon>Haloferacaceae</taxon>
        <taxon>Halobium</taxon>
    </lineage>
</organism>
<dbReference type="PANTHER" id="PTHR33932">
    <property type="entry name" value="NA(+)/H(+) ANTIPORTER SUBUNIT B"/>
    <property type="match status" value="1"/>
</dbReference>
<feature type="transmembrane region" description="Helical" evidence="6">
    <location>
        <begin position="128"/>
        <end position="151"/>
    </location>
</feature>
<evidence type="ECO:0000313" key="8">
    <source>
        <dbReference type="EMBL" id="MFC4359513.1"/>
    </source>
</evidence>
<sequence>MTTVIMRTTARTVVTLILLVAASLFLQGHKQPGGGFIGGVLATTAFALVYVAYDLYFLEERVLGRELASRDSAFGDRTVGAYLRLFTVGIALAAVAGLAPLAFGLPYLSQTYVILEGLPVYHELEVASALAFDLGVFCVVVGAILTVLSVVGAE</sequence>
<dbReference type="InterPro" id="IPR050622">
    <property type="entry name" value="CPA3_antiporter_subunitB"/>
</dbReference>
<feature type="transmembrane region" description="Helical" evidence="6">
    <location>
        <begin position="38"/>
        <end position="58"/>
    </location>
</feature>
<keyword evidence="9" id="KW-1185">Reference proteome</keyword>
<dbReference type="RefSeq" id="WP_267621683.1">
    <property type="nucleotide sequence ID" value="NZ_JAODIW010000006.1"/>
</dbReference>
<proteinExistence type="predicted"/>